<sequence length="521" mass="57290">MRLLNRIIRGSVFRVGSLLLQIALTFIMMPYIVNSLGIRMYGFWALACAFVGYFGLMDIGLASAVVRYVSRALGANDKQDVNRVASTAFFTFSGLGMAALLATLILAFLSNWFFKSPDESKIFGQVILITGAGFALSFPMRVFAGLLNARMRQDLQSLTSMLRLLVANALIYLSLSNGYGIMALALSYLAADIFMHTLTAFMAYRIYPGLQIRPSLMSTASLKTLFSYGGISFWAKLAGIFQFRTPPILIAIYLNANYVTLFHVGARLLQIYSALVDSVASMGGPMYSWQEARGDKQALQNSFLHFIRISSLFAVFIGASIVFFGKDFVTVWMGKGYVTSYYIILILGAPTIIAATQGPAVNLLFSISRHRFMAVINTVETVIGLLLSMILLPYYGIYGVAAALGVSTLLCKSVILAYYTCKCIEVPGKDYVRAFAMPNLKLLAAMGFYFYLISDYLKPTYASIMGLAGVQMLLFIPVIYFFVLEKEDRIALAGVLKARKMGDDPLSAAHPADIDKDASCQ</sequence>
<keyword evidence="8" id="KW-1185">Reference proteome</keyword>
<dbReference type="HOGENOM" id="CLU_039378_0_0_7"/>
<comment type="subcellular location">
    <subcellularLocation>
        <location evidence="1">Cell membrane</location>
        <topology evidence="1">Multi-pass membrane protein</topology>
    </subcellularLocation>
</comment>
<accession>B8FMC3</accession>
<feature type="transmembrane region" description="Helical" evidence="6">
    <location>
        <begin position="303"/>
        <end position="325"/>
    </location>
</feature>
<evidence type="ECO:0000313" key="8">
    <source>
        <dbReference type="Proteomes" id="UP000000739"/>
    </source>
</evidence>
<evidence type="ECO:0000256" key="4">
    <source>
        <dbReference type="ARBA" id="ARBA00022989"/>
    </source>
</evidence>
<keyword evidence="2" id="KW-1003">Cell membrane</keyword>
<keyword evidence="5 6" id="KW-0472">Membrane</keyword>
<dbReference type="InterPro" id="IPR050833">
    <property type="entry name" value="Poly_Biosynth_Transport"/>
</dbReference>
<evidence type="ECO:0000256" key="5">
    <source>
        <dbReference type="ARBA" id="ARBA00023136"/>
    </source>
</evidence>
<proteinExistence type="predicted"/>
<dbReference type="AlphaFoldDB" id="B8FMC3"/>
<evidence type="ECO:0000256" key="3">
    <source>
        <dbReference type="ARBA" id="ARBA00022692"/>
    </source>
</evidence>
<feature type="transmembrane region" description="Helical" evidence="6">
    <location>
        <begin position="464"/>
        <end position="483"/>
    </location>
</feature>
<feature type="transmembrane region" description="Helical" evidence="6">
    <location>
        <begin position="397"/>
        <end position="419"/>
    </location>
</feature>
<feature type="transmembrane region" description="Helical" evidence="6">
    <location>
        <begin position="249"/>
        <end position="269"/>
    </location>
</feature>
<dbReference type="eggNOG" id="COG2244">
    <property type="taxonomic scope" value="Bacteria"/>
</dbReference>
<dbReference type="EMBL" id="CP001322">
    <property type="protein sequence ID" value="ACL05961.1"/>
    <property type="molecule type" value="Genomic_DNA"/>
</dbReference>
<dbReference type="Proteomes" id="UP000000739">
    <property type="component" value="Chromosome"/>
</dbReference>
<keyword evidence="3 6" id="KW-0812">Transmembrane</keyword>
<dbReference type="PANTHER" id="PTHR30250">
    <property type="entry name" value="PST FAMILY PREDICTED COLANIC ACID TRANSPORTER"/>
    <property type="match status" value="1"/>
</dbReference>
<dbReference type="GO" id="GO:0005886">
    <property type="term" value="C:plasma membrane"/>
    <property type="evidence" value="ECO:0007669"/>
    <property type="project" value="UniProtKB-SubCell"/>
</dbReference>
<feature type="transmembrane region" description="Helical" evidence="6">
    <location>
        <begin position="155"/>
        <end position="175"/>
    </location>
</feature>
<dbReference type="Pfam" id="PF13440">
    <property type="entry name" value="Polysacc_synt_3"/>
    <property type="match status" value="1"/>
</dbReference>
<evidence type="ECO:0000313" key="7">
    <source>
        <dbReference type="EMBL" id="ACL05961.1"/>
    </source>
</evidence>
<protein>
    <submittedName>
        <fullName evidence="7">Polysaccharide biosynthesis protein</fullName>
    </submittedName>
</protein>
<organism evidence="7 8">
    <name type="scientific">Desulfatibacillum aliphaticivorans</name>
    <dbReference type="NCBI Taxonomy" id="218208"/>
    <lineage>
        <taxon>Bacteria</taxon>
        <taxon>Pseudomonadati</taxon>
        <taxon>Thermodesulfobacteriota</taxon>
        <taxon>Desulfobacteria</taxon>
        <taxon>Desulfobacterales</taxon>
        <taxon>Desulfatibacillaceae</taxon>
        <taxon>Desulfatibacillum</taxon>
    </lineage>
</organism>
<feature type="transmembrane region" description="Helical" evidence="6">
    <location>
        <begin position="372"/>
        <end position="391"/>
    </location>
</feature>
<evidence type="ECO:0000256" key="1">
    <source>
        <dbReference type="ARBA" id="ARBA00004651"/>
    </source>
</evidence>
<dbReference type="KEGG" id="dal:Dalk_4281"/>
<feature type="transmembrane region" description="Helical" evidence="6">
    <location>
        <begin position="122"/>
        <end position="143"/>
    </location>
</feature>
<evidence type="ECO:0000256" key="2">
    <source>
        <dbReference type="ARBA" id="ARBA00022475"/>
    </source>
</evidence>
<feature type="transmembrane region" description="Helical" evidence="6">
    <location>
        <begin position="341"/>
        <end position="365"/>
    </location>
</feature>
<keyword evidence="4 6" id="KW-1133">Transmembrane helix</keyword>
<feature type="transmembrane region" description="Helical" evidence="6">
    <location>
        <begin position="12"/>
        <end position="32"/>
    </location>
</feature>
<feature type="transmembrane region" description="Helical" evidence="6">
    <location>
        <begin position="431"/>
        <end position="452"/>
    </location>
</feature>
<gene>
    <name evidence="7" type="ordered locus">Dalk_4281</name>
</gene>
<feature type="transmembrane region" description="Helical" evidence="6">
    <location>
        <begin position="87"/>
        <end position="110"/>
    </location>
</feature>
<evidence type="ECO:0000256" key="6">
    <source>
        <dbReference type="SAM" id="Phobius"/>
    </source>
</evidence>
<feature type="transmembrane region" description="Helical" evidence="6">
    <location>
        <begin position="44"/>
        <end position="66"/>
    </location>
</feature>
<dbReference type="PANTHER" id="PTHR30250:SF26">
    <property type="entry name" value="PSMA PROTEIN"/>
    <property type="match status" value="1"/>
</dbReference>
<name>B8FMC3_DESAL</name>
<reference evidence="7 8" key="1">
    <citation type="journal article" date="2012" name="Environ. Microbiol.">
        <title>The genome sequence of Desulfatibacillum alkenivorans AK-01: a blueprint for anaerobic alkane oxidation.</title>
        <authorList>
            <person name="Callaghan A.V."/>
            <person name="Morris B.E."/>
            <person name="Pereira I.A."/>
            <person name="McInerney M.J."/>
            <person name="Austin R.N."/>
            <person name="Groves J.T."/>
            <person name="Kukor J.J."/>
            <person name="Suflita J.M."/>
            <person name="Young L.Y."/>
            <person name="Zylstra G.J."/>
            <person name="Wawrik B."/>
        </authorList>
    </citation>
    <scope>NUCLEOTIDE SEQUENCE [LARGE SCALE GENOMIC DNA]</scope>
    <source>
        <strain evidence="7 8">AK-01</strain>
    </source>
</reference>